<feature type="domain" description="Inner membrane protein YgaP-like transmembrane" evidence="2">
    <location>
        <begin position="1"/>
        <end position="63"/>
    </location>
</feature>
<evidence type="ECO:0000259" key="2">
    <source>
        <dbReference type="Pfam" id="PF11127"/>
    </source>
</evidence>
<feature type="transmembrane region" description="Helical" evidence="1">
    <location>
        <begin position="30"/>
        <end position="57"/>
    </location>
</feature>
<dbReference type="InterPro" id="IPR021309">
    <property type="entry name" value="YgaP-like_TM"/>
</dbReference>
<organism evidence="3 4">
    <name type="scientific">Thermodesulfitimonas autotrophica</name>
    <dbReference type="NCBI Taxonomy" id="1894989"/>
    <lineage>
        <taxon>Bacteria</taxon>
        <taxon>Bacillati</taxon>
        <taxon>Bacillota</taxon>
        <taxon>Clostridia</taxon>
        <taxon>Thermoanaerobacterales</taxon>
        <taxon>Thermoanaerobacteraceae</taxon>
        <taxon>Thermodesulfitimonas</taxon>
    </lineage>
</organism>
<dbReference type="Proteomes" id="UP000282654">
    <property type="component" value="Unassembled WGS sequence"/>
</dbReference>
<dbReference type="Gene3D" id="6.10.140.1340">
    <property type="match status" value="1"/>
</dbReference>
<evidence type="ECO:0000313" key="3">
    <source>
        <dbReference type="EMBL" id="RPF49466.1"/>
    </source>
</evidence>
<comment type="caution">
    <text evidence="3">The sequence shown here is derived from an EMBL/GenBank/DDBJ whole genome shotgun (WGS) entry which is preliminary data.</text>
</comment>
<name>A0A3N5AW72_9THEO</name>
<evidence type="ECO:0000313" key="4">
    <source>
        <dbReference type="Proteomes" id="UP000282654"/>
    </source>
</evidence>
<keyword evidence="1" id="KW-0472">Membrane</keyword>
<keyword evidence="1" id="KW-0812">Transmembrane</keyword>
<dbReference type="AlphaFoldDB" id="A0A3N5AW72"/>
<feature type="transmembrane region" description="Helical" evidence="1">
    <location>
        <begin position="7"/>
        <end position="24"/>
    </location>
</feature>
<proteinExistence type="predicted"/>
<reference evidence="3 4" key="1">
    <citation type="submission" date="2018-11" db="EMBL/GenBank/DDBJ databases">
        <title>Genomic Encyclopedia of Type Strains, Phase IV (KMG-IV): sequencing the most valuable type-strain genomes for metagenomic binning, comparative biology and taxonomic classification.</title>
        <authorList>
            <person name="Goeker M."/>
        </authorList>
    </citation>
    <scope>NUCLEOTIDE SEQUENCE [LARGE SCALE GENOMIC DNA]</scope>
    <source>
        <strain evidence="3 4">DSM 102936</strain>
    </source>
</reference>
<evidence type="ECO:0000256" key="1">
    <source>
        <dbReference type="SAM" id="Phobius"/>
    </source>
</evidence>
<accession>A0A3N5AW72</accession>
<dbReference type="RefSeq" id="WP_211328035.1">
    <property type="nucleotide sequence ID" value="NZ_RKRE01000001.1"/>
</dbReference>
<dbReference type="Pfam" id="PF11127">
    <property type="entry name" value="YgaP-like_TM"/>
    <property type="match status" value="1"/>
</dbReference>
<dbReference type="EMBL" id="RKRE01000001">
    <property type="protein sequence ID" value="RPF49466.1"/>
    <property type="molecule type" value="Genomic_DNA"/>
</dbReference>
<sequence length="68" mass="7734">MSRTERIVRIIFGIALLCTLYLAFRGPRTPWAYLGLLGLLPLLSGITGYCVVCHLAGRCRVDTRKRRR</sequence>
<keyword evidence="1" id="KW-1133">Transmembrane helix</keyword>
<keyword evidence="4" id="KW-1185">Reference proteome</keyword>
<protein>
    <submittedName>
        <fullName evidence="3">DUF2892 family protein</fullName>
    </submittedName>
</protein>
<gene>
    <name evidence="3" type="ORF">EDD75_0280</name>
</gene>